<dbReference type="AlphaFoldDB" id="A0A6A6E5W9"/>
<name>A0A6A6E5W9_9PEZI</name>
<evidence type="ECO:0000256" key="1">
    <source>
        <dbReference type="SAM" id="MobiDB-lite"/>
    </source>
</evidence>
<dbReference type="OrthoDB" id="3801446at2759"/>
<feature type="compositionally biased region" description="Polar residues" evidence="1">
    <location>
        <begin position="192"/>
        <end position="201"/>
    </location>
</feature>
<feature type="compositionally biased region" description="Basic and acidic residues" evidence="1">
    <location>
        <begin position="28"/>
        <end position="42"/>
    </location>
</feature>
<feature type="compositionally biased region" description="Low complexity" evidence="1">
    <location>
        <begin position="124"/>
        <end position="181"/>
    </location>
</feature>
<sequence>MEGRAASKRSQEESWGKRSVKPFLNHSDNNESHGNEERSKAEKKARKAGPSPSAHLVPLPTIETIMTYPSLPRPLYDSLVRGEPPAQTYNTVIHSPKPPTMRPLDPALLQKANFASSRRRTGARSRSSTGSSTASSASAYSAGGSTASSEEESSSSSDISEPESPAMSMSSSAKATVSTSPSPSPRYLLFPPTTTTASPRQSPIPSPTNSTTISTDTGSIIDSYSSRSSSPAQSFHSTLSTLSTLCDSASSLSAAGERGEARGRSAAPSPASSAYPSPPSSPGHSRASSSSGEEFMYPSPPPSPSRTVSSPPSHSRSYTFPAPSPPTSSTPALRGRSTSLSGNQLPLPDPGACDLGEQELGGGMLYEDDEDMDWSMNGGEVVFGAAGIAMSPRAMRRSCCGCGGGGLGLYVIDEVSEPEVEH</sequence>
<proteinExistence type="predicted"/>
<reference evidence="2" key="1">
    <citation type="journal article" date="2020" name="Stud. Mycol.">
        <title>101 Dothideomycetes genomes: a test case for predicting lifestyles and emergence of pathogens.</title>
        <authorList>
            <person name="Haridas S."/>
            <person name="Albert R."/>
            <person name="Binder M."/>
            <person name="Bloem J."/>
            <person name="Labutti K."/>
            <person name="Salamov A."/>
            <person name="Andreopoulos B."/>
            <person name="Baker S."/>
            <person name="Barry K."/>
            <person name="Bills G."/>
            <person name="Bluhm B."/>
            <person name="Cannon C."/>
            <person name="Castanera R."/>
            <person name="Culley D."/>
            <person name="Daum C."/>
            <person name="Ezra D."/>
            <person name="Gonzalez J."/>
            <person name="Henrissat B."/>
            <person name="Kuo A."/>
            <person name="Liang C."/>
            <person name="Lipzen A."/>
            <person name="Lutzoni F."/>
            <person name="Magnuson J."/>
            <person name="Mondo S."/>
            <person name="Nolan M."/>
            <person name="Ohm R."/>
            <person name="Pangilinan J."/>
            <person name="Park H.-J."/>
            <person name="Ramirez L."/>
            <person name="Alfaro M."/>
            <person name="Sun H."/>
            <person name="Tritt A."/>
            <person name="Yoshinaga Y."/>
            <person name="Zwiers L.-H."/>
            <person name="Turgeon B."/>
            <person name="Goodwin S."/>
            <person name="Spatafora J."/>
            <person name="Crous P."/>
            <person name="Grigoriev I."/>
        </authorList>
    </citation>
    <scope>NUCLEOTIDE SEQUENCE</scope>
    <source>
        <strain evidence="2">CBS 207.26</strain>
    </source>
</reference>
<organism evidence="2 3">
    <name type="scientific">Zopfia rhizophila CBS 207.26</name>
    <dbReference type="NCBI Taxonomy" id="1314779"/>
    <lineage>
        <taxon>Eukaryota</taxon>
        <taxon>Fungi</taxon>
        <taxon>Dikarya</taxon>
        <taxon>Ascomycota</taxon>
        <taxon>Pezizomycotina</taxon>
        <taxon>Dothideomycetes</taxon>
        <taxon>Dothideomycetes incertae sedis</taxon>
        <taxon>Zopfiaceae</taxon>
        <taxon>Zopfia</taxon>
    </lineage>
</organism>
<evidence type="ECO:0000313" key="2">
    <source>
        <dbReference type="EMBL" id="KAF2186152.1"/>
    </source>
</evidence>
<protein>
    <submittedName>
        <fullName evidence="2">Uncharacterized protein</fullName>
    </submittedName>
</protein>
<feature type="compositionally biased region" description="Basic and acidic residues" evidence="1">
    <location>
        <begin position="1"/>
        <end position="16"/>
    </location>
</feature>
<feature type="region of interest" description="Disordered" evidence="1">
    <location>
        <begin position="251"/>
        <end position="353"/>
    </location>
</feature>
<feature type="compositionally biased region" description="Low complexity" evidence="1">
    <location>
        <begin position="264"/>
        <end position="275"/>
    </location>
</feature>
<feature type="compositionally biased region" description="Low complexity" evidence="1">
    <location>
        <begin position="207"/>
        <end position="239"/>
    </location>
</feature>
<gene>
    <name evidence="2" type="ORF">K469DRAFT_749799</name>
</gene>
<feature type="region of interest" description="Disordered" evidence="1">
    <location>
        <begin position="1"/>
        <end position="239"/>
    </location>
</feature>
<dbReference type="Proteomes" id="UP000800200">
    <property type="component" value="Unassembled WGS sequence"/>
</dbReference>
<dbReference type="EMBL" id="ML994630">
    <property type="protein sequence ID" value="KAF2186152.1"/>
    <property type="molecule type" value="Genomic_DNA"/>
</dbReference>
<evidence type="ECO:0000313" key="3">
    <source>
        <dbReference type="Proteomes" id="UP000800200"/>
    </source>
</evidence>
<feature type="compositionally biased region" description="Low complexity" evidence="1">
    <location>
        <begin position="282"/>
        <end position="292"/>
    </location>
</feature>
<accession>A0A6A6E5W9</accession>
<keyword evidence="3" id="KW-1185">Reference proteome</keyword>
<feature type="compositionally biased region" description="Low complexity" evidence="1">
    <location>
        <begin position="305"/>
        <end position="317"/>
    </location>
</feature>